<dbReference type="PANTHER" id="PTHR38733:SF1">
    <property type="entry name" value="TYPE IV METHYL-DIRECTED RESTRICTION ENZYME ECOKMCRBC"/>
    <property type="match status" value="1"/>
</dbReference>
<evidence type="ECO:0000313" key="2">
    <source>
        <dbReference type="Proteomes" id="UP000654604"/>
    </source>
</evidence>
<dbReference type="Pfam" id="PF10117">
    <property type="entry name" value="McrBC"/>
    <property type="match status" value="1"/>
</dbReference>
<reference evidence="1 2" key="1">
    <citation type="submission" date="2020-10" db="EMBL/GenBank/DDBJ databases">
        <authorList>
            <person name="Castelo-Branco R."/>
            <person name="Eusebio N."/>
            <person name="Adriana R."/>
            <person name="Vieira A."/>
            <person name="Brugerolle De Fraissinette N."/>
            <person name="Rezende De Castro R."/>
            <person name="Schneider M.P."/>
            <person name="Vasconcelos V."/>
            <person name="Leao P.N."/>
        </authorList>
    </citation>
    <scope>NUCLEOTIDE SEQUENCE [LARGE SCALE GENOMIC DNA]</scope>
    <source>
        <strain evidence="1 2">LEGE 03274</strain>
    </source>
</reference>
<evidence type="ECO:0008006" key="3">
    <source>
        <dbReference type="Google" id="ProtNLM"/>
    </source>
</evidence>
<gene>
    <name evidence="1" type="ORF">IQ215_02785</name>
</gene>
<keyword evidence="2" id="KW-1185">Reference proteome</keyword>
<evidence type="ECO:0000313" key="1">
    <source>
        <dbReference type="EMBL" id="MBE9221613.1"/>
    </source>
</evidence>
<comment type="caution">
    <text evidence="1">The sequence shown here is derived from an EMBL/GenBank/DDBJ whole genome shotgun (WGS) entry which is preliminary data.</text>
</comment>
<name>A0ABR9V148_9CHRO</name>
<proteinExistence type="predicted"/>
<dbReference type="PANTHER" id="PTHR38733">
    <property type="entry name" value="PROTEIN MCRC"/>
    <property type="match status" value="1"/>
</dbReference>
<dbReference type="EMBL" id="JADEWC010000004">
    <property type="protein sequence ID" value="MBE9221613.1"/>
    <property type="molecule type" value="Genomic_DNA"/>
</dbReference>
<sequence>MKILKIKSGTKIWVNNHDLNDLNILLKSLNSEHLLDSNYLIIPQGYVGKIVTKNLKIIIEPSINYLTNIDYLRLILNDKLADSQNNSLGYDKNIDISKFIIDQFLANLQKLVKQGIPVQYKNTQIISQYLQGNVNFFESFLRIKLGIEPYFITYTQKIEMDYFVMRVIKKAYKKLIANFPNYQQFEITKTLNYISNESIRVKRLKNIRLNFNKQEKYLANAFEFACLILQNMSYKNIGNDLSFSLIINSNLLFEKYMVNLLQQSFPKDTVKYKDSIKVANYKRQNQKQILIAPDIIYQGSHAVIIDIKNKNFDRAVINADFYQIYTYCKALNSDTGVLIYPYYQNVEPVIINPVFDEKIRIYALGIDITQSLTFNVNKAQSYFIENIEPIFKYG</sequence>
<dbReference type="Proteomes" id="UP000654604">
    <property type="component" value="Unassembled WGS sequence"/>
</dbReference>
<accession>A0ABR9V148</accession>
<dbReference type="InterPro" id="IPR019292">
    <property type="entry name" value="McrC"/>
</dbReference>
<protein>
    <recommendedName>
        <fullName evidence="3">Restriction endonuclease</fullName>
    </recommendedName>
</protein>
<organism evidence="1 2">
    <name type="scientific">Cyanobacterium stanieri LEGE 03274</name>
    <dbReference type="NCBI Taxonomy" id="1828756"/>
    <lineage>
        <taxon>Bacteria</taxon>
        <taxon>Bacillati</taxon>
        <taxon>Cyanobacteriota</taxon>
        <taxon>Cyanophyceae</taxon>
        <taxon>Oscillatoriophycideae</taxon>
        <taxon>Chroococcales</taxon>
        <taxon>Geminocystaceae</taxon>
        <taxon>Cyanobacterium</taxon>
    </lineage>
</organism>
<dbReference type="RefSeq" id="WP_193799802.1">
    <property type="nucleotide sequence ID" value="NZ_JADEWC010000004.1"/>
</dbReference>